<keyword evidence="2" id="KW-0479">Metal-binding</keyword>
<dbReference type="Proteomes" id="UP000265703">
    <property type="component" value="Unassembled WGS sequence"/>
</dbReference>
<evidence type="ECO:0000256" key="1">
    <source>
        <dbReference type="ARBA" id="ARBA00022750"/>
    </source>
</evidence>
<feature type="compositionally biased region" description="Basic residues" evidence="4">
    <location>
        <begin position="447"/>
        <end position="459"/>
    </location>
</feature>
<comment type="caution">
    <text evidence="6">The sequence shown here is derived from an EMBL/GenBank/DDBJ whole genome shotgun (WGS) entry which is preliminary data.</text>
</comment>
<feature type="compositionally biased region" description="Acidic residues" evidence="4">
    <location>
        <begin position="417"/>
        <end position="431"/>
    </location>
</feature>
<keyword evidence="3" id="KW-0175">Coiled coil</keyword>
<evidence type="ECO:0000313" key="6">
    <source>
        <dbReference type="EMBL" id="RIA83843.1"/>
    </source>
</evidence>
<dbReference type="GO" id="GO:0003676">
    <property type="term" value="F:nucleic acid binding"/>
    <property type="evidence" value="ECO:0007669"/>
    <property type="project" value="InterPro"/>
</dbReference>
<feature type="compositionally biased region" description="Low complexity" evidence="4">
    <location>
        <begin position="432"/>
        <end position="446"/>
    </location>
</feature>
<dbReference type="InterPro" id="IPR001969">
    <property type="entry name" value="Aspartic_peptidase_AS"/>
</dbReference>
<keyword evidence="7" id="KW-1185">Reference proteome</keyword>
<keyword evidence="1" id="KW-0645">Protease</keyword>
<proteinExistence type="predicted"/>
<protein>
    <recommendedName>
        <fullName evidence="5">CCHC-type domain-containing protein</fullName>
    </recommendedName>
</protein>
<dbReference type="InterPro" id="IPR021109">
    <property type="entry name" value="Peptidase_aspartic_dom_sf"/>
</dbReference>
<keyword evidence="2" id="KW-0863">Zinc-finger</keyword>
<dbReference type="GO" id="GO:0004190">
    <property type="term" value="F:aspartic-type endopeptidase activity"/>
    <property type="evidence" value="ECO:0007669"/>
    <property type="project" value="UniProtKB-KW"/>
</dbReference>
<reference evidence="6 7" key="1">
    <citation type="submission" date="2018-06" db="EMBL/GenBank/DDBJ databases">
        <title>Comparative genomics reveals the genomic features of Rhizophagus irregularis, R. cerebriforme, R. diaphanum and Gigaspora rosea, and their symbiotic lifestyle signature.</title>
        <authorList>
            <person name="Morin E."/>
            <person name="San Clemente H."/>
            <person name="Chen E.C.H."/>
            <person name="De La Providencia I."/>
            <person name="Hainaut M."/>
            <person name="Kuo A."/>
            <person name="Kohler A."/>
            <person name="Murat C."/>
            <person name="Tang N."/>
            <person name="Roy S."/>
            <person name="Loubradou J."/>
            <person name="Henrissat B."/>
            <person name="Grigoriev I.V."/>
            <person name="Corradi N."/>
            <person name="Roux C."/>
            <person name="Martin F.M."/>
        </authorList>
    </citation>
    <scope>NUCLEOTIDE SEQUENCE [LARGE SCALE GENOMIC DNA]</scope>
    <source>
        <strain evidence="6 7">DAOM 227022</strain>
    </source>
</reference>
<dbReference type="PROSITE" id="PS00141">
    <property type="entry name" value="ASP_PROTEASE"/>
    <property type="match status" value="1"/>
</dbReference>
<evidence type="ECO:0000256" key="4">
    <source>
        <dbReference type="SAM" id="MobiDB-lite"/>
    </source>
</evidence>
<evidence type="ECO:0000259" key="5">
    <source>
        <dbReference type="PROSITE" id="PS50158"/>
    </source>
</evidence>
<feature type="compositionally biased region" description="Basic residues" evidence="4">
    <location>
        <begin position="342"/>
        <end position="355"/>
    </location>
</feature>
<keyword evidence="2" id="KW-0862">Zinc</keyword>
<evidence type="ECO:0000256" key="3">
    <source>
        <dbReference type="SAM" id="Coils"/>
    </source>
</evidence>
<dbReference type="OrthoDB" id="2430591at2759"/>
<dbReference type="InterPro" id="IPR001878">
    <property type="entry name" value="Znf_CCHC"/>
</dbReference>
<evidence type="ECO:0000256" key="2">
    <source>
        <dbReference type="PROSITE-ProRule" id="PRU00047"/>
    </source>
</evidence>
<dbReference type="GO" id="GO:0006508">
    <property type="term" value="P:proteolysis"/>
    <property type="evidence" value="ECO:0007669"/>
    <property type="project" value="InterPro"/>
</dbReference>
<dbReference type="CDD" id="cd00303">
    <property type="entry name" value="retropepsin_like"/>
    <property type="match status" value="1"/>
</dbReference>
<evidence type="ECO:0000313" key="7">
    <source>
        <dbReference type="Proteomes" id="UP000265703"/>
    </source>
</evidence>
<dbReference type="PROSITE" id="PS50158">
    <property type="entry name" value="ZF_CCHC"/>
    <property type="match status" value="1"/>
</dbReference>
<feature type="domain" description="CCHC-type" evidence="5">
    <location>
        <begin position="367"/>
        <end position="380"/>
    </location>
</feature>
<dbReference type="Gene3D" id="2.40.70.10">
    <property type="entry name" value="Acid Proteases"/>
    <property type="match status" value="1"/>
</dbReference>
<dbReference type="AlphaFoldDB" id="A0A397SC22"/>
<feature type="compositionally biased region" description="Acidic residues" evidence="4">
    <location>
        <begin position="385"/>
        <end position="395"/>
    </location>
</feature>
<dbReference type="SUPFAM" id="SSF50630">
    <property type="entry name" value="Acid proteases"/>
    <property type="match status" value="1"/>
</dbReference>
<keyword evidence="1" id="KW-0378">Hydrolase</keyword>
<gene>
    <name evidence="6" type="ORF">C1645_742766</name>
</gene>
<feature type="region of interest" description="Disordered" evidence="4">
    <location>
        <begin position="340"/>
        <end position="459"/>
    </location>
</feature>
<sequence>MDSNSSNVISKLKQDIESREKYIDHLSNLLSGYEEEIDSLRRQNTELKIKLQSAIENLTLKEEALLAQDRHILELCEENISLKNRIEELININTEMSHAGSSRNNNLRNLDNNSVLLGRIQDNARTLHRRITLPHAQNLARSNVNSIVTDSNIILNRLNNLQDERDHVILEKDQAILTCDRLRDERTQLAIECERITQERDLAQAGSEIRDILADHLSKIGETEEITDPLETLESCLSRLRELEFHLPEIRQARDEAEDNLEKCKTYEDEINRIVDERLTAKQKITAPKVDTRGFSLLENIAMRLGYSDEASRNADAMYDFIEKEIAPLGHVTFYVKTSNNKPRRTHKATKKYTKKSGATGGKKRHCSNCGRVGHTKNRCTGMDDQTDSESESESEGSCSSSDDETICHRGSRNDESESETESETGSDYDSEQSSKNSNGKTTTKTGGKKTKSVSPKRSKKIVDTGTQIIFRESVKIIIRSLVAECPKELIQAIFQHMNKVFQESKIPLLDQFVENLSSEAKEEIWKHVTEIYNDILLPLIEAVYQVQINLIRNNSTRVDTFPRFGSINNREKMSVLPVPLERCESIGQNILALNQAILDYQSHQKVHETTDESQITHLCRSSNIFCPKPFELNFVRKNIPNDVATISCKIGGLLIPYAIVDTGSDSSIMSENIARNIGKAIDENTAQEITGVASSTRTIGTIYDVPISIGYGDNKLLINDDFLVVETEKDKNGKDKSLLILGVTWLHRARWSPIINVNCSLDPSPAPLSNEVEDENCDTCVDCGHFSLIEDLKMELVDLKAKFELAVDYGLIIANRYAQLKDHVSVDEIDDINT</sequence>
<dbReference type="GO" id="GO:0008270">
    <property type="term" value="F:zinc ion binding"/>
    <property type="evidence" value="ECO:0007669"/>
    <property type="project" value="UniProtKB-KW"/>
</dbReference>
<organism evidence="6 7">
    <name type="scientific">Glomus cerebriforme</name>
    <dbReference type="NCBI Taxonomy" id="658196"/>
    <lineage>
        <taxon>Eukaryota</taxon>
        <taxon>Fungi</taxon>
        <taxon>Fungi incertae sedis</taxon>
        <taxon>Mucoromycota</taxon>
        <taxon>Glomeromycotina</taxon>
        <taxon>Glomeromycetes</taxon>
        <taxon>Glomerales</taxon>
        <taxon>Glomeraceae</taxon>
        <taxon>Glomus</taxon>
    </lineage>
</organism>
<accession>A0A397SC22</accession>
<feature type="compositionally biased region" description="Basic and acidic residues" evidence="4">
    <location>
        <begin position="406"/>
        <end position="416"/>
    </location>
</feature>
<dbReference type="STRING" id="658196.A0A397SC22"/>
<keyword evidence="1" id="KW-0064">Aspartyl protease</keyword>
<name>A0A397SC22_9GLOM</name>
<feature type="coiled-coil region" evidence="3">
    <location>
        <begin position="240"/>
        <end position="270"/>
    </location>
</feature>
<feature type="coiled-coil region" evidence="3">
    <location>
        <begin position="23"/>
        <end position="92"/>
    </location>
</feature>
<dbReference type="EMBL" id="QKYT01000538">
    <property type="protein sequence ID" value="RIA83843.1"/>
    <property type="molecule type" value="Genomic_DNA"/>
</dbReference>